<proteinExistence type="predicted"/>
<comment type="caution">
    <text evidence="1">The sequence shown here is derived from an EMBL/GenBank/DDBJ whole genome shotgun (WGS) entry which is preliminary data.</text>
</comment>
<name>A0A1G2I138_9BACT</name>
<dbReference type="EMBL" id="MHOT01000023">
    <property type="protein sequence ID" value="OGZ68387.1"/>
    <property type="molecule type" value="Genomic_DNA"/>
</dbReference>
<protein>
    <submittedName>
        <fullName evidence="1">Uncharacterized protein</fullName>
    </submittedName>
</protein>
<dbReference type="AlphaFoldDB" id="A0A1G2I138"/>
<reference evidence="1 2" key="1">
    <citation type="journal article" date="2016" name="Nat. Commun.">
        <title>Thousands of microbial genomes shed light on interconnected biogeochemical processes in an aquifer system.</title>
        <authorList>
            <person name="Anantharaman K."/>
            <person name="Brown C.T."/>
            <person name="Hug L.A."/>
            <person name="Sharon I."/>
            <person name="Castelle C.J."/>
            <person name="Probst A.J."/>
            <person name="Thomas B.C."/>
            <person name="Singh A."/>
            <person name="Wilkins M.J."/>
            <person name="Karaoz U."/>
            <person name="Brodie E.L."/>
            <person name="Williams K.H."/>
            <person name="Hubbard S.S."/>
            <person name="Banfield J.F."/>
        </authorList>
    </citation>
    <scope>NUCLEOTIDE SEQUENCE [LARGE SCALE GENOMIC DNA]</scope>
</reference>
<evidence type="ECO:0000313" key="1">
    <source>
        <dbReference type="EMBL" id="OGZ68387.1"/>
    </source>
</evidence>
<gene>
    <name evidence="1" type="ORF">A3D44_01825</name>
</gene>
<accession>A0A1G2I138</accession>
<dbReference type="STRING" id="1802207.A3D44_01825"/>
<dbReference type="Proteomes" id="UP000178820">
    <property type="component" value="Unassembled WGS sequence"/>
</dbReference>
<organism evidence="1 2">
    <name type="scientific">Candidatus Staskawiczbacteria bacterium RIFCSPHIGHO2_02_FULL_42_22</name>
    <dbReference type="NCBI Taxonomy" id="1802207"/>
    <lineage>
        <taxon>Bacteria</taxon>
        <taxon>Candidatus Staskawicziibacteriota</taxon>
    </lineage>
</organism>
<sequence length="86" mass="9670">MVNIYRTHIPELDLSASRFGNISHLGVKTRGVMCRNAFAPSPKNLRGVAVATVSKFFGKDGLDWQIRRHLGVQFWNVCSIAWGLQK</sequence>
<evidence type="ECO:0000313" key="2">
    <source>
        <dbReference type="Proteomes" id="UP000178820"/>
    </source>
</evidence>